<keyword evidence="4 7" id="KW-0812">Transmembrane</keyword>
<feature type="transmembrane region" description="Helical" evidence="7">
    <location>
        <begin position="116"/>
        <end position="138"/>
    </location>
</feature>
<keyword evidence="3" id="KW-1003">Cell membrane</keyword>
<organism evidence="8 9">
    <name type="scientific">Prosthecodimorpha hirschii</name>
    <dbReference type="NCBI Taxonomy" id="665126"/>
    <lineage>
        <taxon>Bacteria</taxon>
        <taxon>Pseudomonadati</taxon>
        <taxon>Pseudomonadota</taxon>
        <taxon>Alphaproteobacteria</taxon>
        <taxon>Hyphomicrobiales</taxon>
        <taxon>Ancalomicrobiaceae</taxon>
        <taxon>Prosthecodimorpha</taxon>
    </lineage>
</organism>
<evidence type="ECO:0000256" key="7">
    <source>
        <dbReference type="SAM" id="Phobius"/>
    </source>
</evidence>
<dbReference type="GO" id="GO:0005886">
    <property type="term" value="C:plasma membrane"/>
    <property type="evidence" value="ECO:0007669"/>
    <property type="project" value="UniProtKB-SubCell"/>
</dbReference>
<feature type="transmembrane region" description="Helical" evidence="7">
    <location>
        <begin position="51"/>
        <end position="69"/>
    </location>
</feature>
<keyword evidence="5 7" id="KW-1133">Transmembrane helix</keyword>
<proteinExistence type="inferred from homology"/>
<evidence type="ECO:0000256" key="2">
    <source>
        <dbReference type="ARBA" id="ARBA00005779"/>
    </source>
</evidence>
<evidence type="ECO:0008006" key="10">
    <source>
        <dbReference type="Google" id="ProtNLM"/>
    </source>
</evidence>
<comment type="caution">
    <text evidence="8">The sequence shown here is derived from an EMBL/GenBank/DDBJ whole genome shotgun (WGS) entry which is preliminary data.</text>
</comment>
<evidence type="ECO:0000313" key="9">
    <source>
        <dbReference type="Proteomes" id="UP000048984"/>
    </source>
</evidence>
<gene>
    <name evidence="8" type="ORF">ABB55_28115</name>
</gene>
<dbReference type="EMBL" id="LJYW01000002">
    <property type="protein sequence ID" value="KPL50799.1"/>
    <property type="molecule type" value="Genomic_DNA"/>
</dbReference>
<dbReference type="PANTHER" id="PTHR40043">
    <property type="entry name" value="UPF0719 INNER MEMBRANE PROTEIN YJFL"/>
    <property type="match status" value="1"/>
</dbReference>
<name>A0A0P6VI96_9HYPH</name>
<evidence type="ECO:0000256" key="4">
    <source>
        <dbReference type="ARBA" id="ARBA00022692"/>
    </source>
</evidence>
<keyword evidence="9" id="KW-1185">Reference proteome</keyword>
<feature type="transmembrane region" description="Helical" evidence="7">
    <location>
        <begin position="16"/>
        <end position="39"/>
    </location>
</feature>
<evidence type="ECO:0000313" key="8">
    <source>
        <dbReference type="EMBL" id="KPL50799.1"/>
    </source>
</evidence>
<reference evidence="8 9" key="2">
    <citation type="submission" date="2015-10" db="EMBL/GenBank/DDBJ databases">
        <title>Draft Genome Sequence of Prosthecomicrobium hirschii ATCC 27832.</title>
        <authorList>
            <person name="Daniel J."/>
            <person name="Givan S.A."/>
            <person name="Brun Y.V."/>
            <person name="Brown P.J."/>
        </authorList>
    </citation>
    <scope>NUCLEOTIDE SEQUENCE [LARGE SCALE GENOMIC DNA]</scope>
    <source>
        <strain evidence="8 9">16</strain>
    </source>
</reference>
<dbReference type="AlphaFoldDB" id="A0A0P6VI96"/>
<evidence type="ECO:0000256" key="1">
    <source>
        <dbReference type="ARBA" id="ARBA00004651"/>
    </source>
</evidence>
<dbReference type="PANTHER" id="PTHR40043:SF1">
    <property type="entry name" value="UPF0719 INNER MEMBRANE PROTEIN YJFL"/>
    <property type="match status" value="1"/>
</dbReference>
<accession>A0A0P6VI96</accession>
<dbReference type="InterPro" id="IPR007140">
    <property type="entry name" value="DUF350"/>
</dbReference>
<evidence type="ECO:0000256" key="5">
    <source>
        <dbReference type="ARBA" id="ARBA00022989"/>
    </source>
</evidence>
<evidence type="ECO:0000256" key="6">
    <source>
        <dbReference type="ARBA" id="ARBA00023136"/>
    </source>
</evidence>
<reference evidence="8 9" key="1">
    <citation type="submission" date="2015-09" db="EMBL/GenBank/DDBJ databases">
        <authorList>
            <person name="Jackson K.R."/>
            <person name="Lunt B.L."/>
            <person name="Fisher J.N.B."/>
            <person name="Gardner A.V."/>
            <person name="Bailey M.E."/>
            <person name="Deus L.M."/>
            <person name="Earl A.S."/>
            <person name="Gibby P.D."/>
            <person name="Hartmann K.A."/>
            <person name="Liu J.E."/>
            <person name="Manci A.M."/>
            <person name="Nielsen D.A."/>
            <person name="Solomon M.B."/>
            <person name="Breakwell D.P."/>
            <person name="Burnett S.H."/>
            <person name="Grose J.H."/>
        </authorList>
    </citation>
    <scope>NUCLEOTIDE SEQUENCE [LARGE SCALE GENOMIC DNA]</scope>
    <source>
        <strain evidence="8 9">16</strain>
    </source>
</reference>
<sequence>MDLSLLGDSLGGLVPFLIYVGLSLGMILVYVAVYTLATAHDELALIRADNVAAAVAFGGSMLGFALPLASAAMHTRALAEFLLWGAIAIVVQVLVYYFFRLIMLRDVSRRIEQGQLAAGLLLGSASLTGGIVNAAAMAT</sequence>
<dbReference type="Proteomes" id="UP000048984">
    <property type="component" value="Unassembled WGS sequence"/>
</dbReference>
<dbReference type="STRING" id="665126.ABB55_28115"/>
<feature type="transmembrane region" description="Helical" evidence="7">
    <location>
        <begin position="81"/>
        <end position="104"/>
    </location>
</feature>
<dbReference type="OrthoDB" id="5573330at2"/>
<dbReference type="RefSeq" id="WP_054362389.1">
    <property type="nucleotide sequence ID" value="NZ_LJYW01000002.1"/>
</dbReference>
<dbReference type="Pfam" id="PF03994">
    <property type="entry name" value="DUF350"/>
    <property type="match status" value="1"/>
</dbReference>
<evidence type="ECO:0000256" key="3">
    <source>
        <dbReference type="ARBA" id="ARBA00022475"/>
    </source>
</evidence>
<comment type="subcellular location">
    <subcellularLocation>
        <location evidence="1">Cell membrane</location>
        <topology evidence="1">Multi-pass membrane protein</topology>
    </subcellularLocation>
</comment>
<protein>
    <recommendedName>
        <fullName evidence="10">DUF350 domain-containing protein</fullName>
    </recommendedName>
</protein>
<keyword evidence="6 7" id="KW-0472">Membrane</keyword>
<comment type="similarity">
    <text evidence="2">Belongs to the UPF0719 family.</text>
</comment>